<keyword evidence="3 13" id="KW-0032">Aminotransferase</keyword>
<sequence>MSLAAPEETSLEAAFVCNKSESVLSVIEKCLDNGLGSCLVVGDDHRLIGRISLDDIRRALADGTAIVDPTLGWHPAGNMISANPLRNDVDHQEILRPVVDASGHLTGVLIDRSTRPVQVAMPHMTSDDFRSMLDAFISGWISSKGPYVNKFEEDFSRFVGVRHGVAVSNGTVALHLALVALGIGPGDEVIVPDLTFAATINAVLYCGATPVIVDVDRRTWCMSRETVKRACTARTKAIIPVHLYGRPAEIGPITEFARGRGIAVVEDCAEAHGARYRGKAVGQFGDVSCFSFYANKIVTTGEGGMCVTDSAELATSLRVLRDHGMSPDRSYWHERVGFNYRITNLQAAIGQSQIWRVNEVLQRNARIAALYREALKGIPDVRFPPELPDEYRPVVWMTCVQVPAEKRLPLMRAAHEAKIETRPFFHPLSALPPYGKYARACPNSIELSATGVNLPTSHSVDEQVVERVARVFHDVFA</sequence>
<dbReference type="InterPro" id="IPR000644">
    <property type="entry name" value="CBS_dom"/>
</dbReference>
<keyword evidence="10" id="KW-0129">CBS domain</keyword>
<dbReference type="GO" id="GO:0000271">
    <property type="term" value="P:polysaccharide biosynthetic process"/>
    <property type="evidence" value="ECO:0007669"/>
    <property type="project" value="TreeGrafter"/>
</dbReference>
<organism evidence="13 14">
    <name type="scientific">Reyranella soli</name>
    <dbReference type="NCBI Taxonomy" id="1230389"/>
    <lineage>
        <taxon>Bacteria</taxon>
        <taxon>Pseudomonadati</taxon>
        <taxon>Pseudomonadota</taxon>
        <taxon>Alphaproteobacteria</taxon>
        <taxon>Hyphomicrobiales</taxon>
        <taxon>Reyranellaceae</taxon>
        <taxon>Reyranella</taxon>
    </lineage>
</organism>
<comment type="similarity">
    <text evidence="6 11">Belongs to the DegT/DnrJ/EryC1 family.</text>
</comment>
<comment type="pathway">
    <text evidence="2">Bacterial outer membrane biogenesis; LPS O-antigen biosynthesis.</text>
</comment>
<accession>A0A512NBN6</accession>
<proteinExistence type="inferred from homology"/>
<evidence type="ECO:0000256" key="4">
    <source>
        <dbReference type="ARBA" id="ARBA00022679"/>
    </source>
</evidence>
<evidence type="ECO:0000256" key="10">
    <source>
        <dbReference type="PROSITE-ProRule" id="PRU00703"/>
    </source>
</evidence>
<feature type="domain" description="CBS" evidence="12">
    <location>
        <begin position="8"/>
        <end position="66"/>
    </location>
</feature>
<dbReference type="FunFam" id="3.40.640.10:FF:000090">
    <property type="entry name" value="Pyridoxal phosphate-dependent aminotransferase"/>
    <property type="match status" value="1"/>
</dbReference>
<dbReference type="PANTHER" id="PTHR30244:SF34">
    <property type="entry name" value="DTDP-4-AMINO-4,6-DIDEOXYGALACTOSE TRANSAMINASE"/>
    <property type="match status" value="1"/>
</dbReference>
<evidence type="ECO:0000256" key="7">
    <source>
        <dbReference type="ARBA" id="ARBA00051587"/>
    </source>
</evidence>
<dbReference type="InterPro" id="IPR046342">
    <property type="entry name" value="CBS_dom_sf"/>
</dbReference>
<dbReference type="RefSeq" id="WP_147150441.1">
    <property type="nucleotide sequence ID" value="NZ_BKAJ01000065.1"/>
</dbReference>
<dbReference type="OrthoDB" id="7260855at2"/>
<dbReference type="AlphaFoldDB" id="A0A512NBN6"/>
<evidence type="ECO:0000259" key="12">
    <source>
        <dbReference type="PROSITE" id="PS51371"/>
    </source>
</evidence>
<dbReference type="PROSITE" id="PS51371">
    <property type="entry name" value="CBS"/>
    <property type="match status" value="1"/>
</dbReference>
<evidence type="ECO:0000256" key="1">
    <source>
        <dbReference type="ARBA" id="ARBA00001933"/>
    </source>
</evidence>
<dbReference type="EMBL" id="BKAJ01000065">
    <property type="protein sequence ID" value="GEP56371.1"/>
    <property type="molecule type" value="Genomic_DNA"/>
</dbReference>
<dbReference type="SUPFAM" id="SSF54631">
    <property type="entry name" value="CBS-domain pair"/>
    <property type="match status" value="1"/>
</dbReference>
<evidence type="ECO:0000256" key="3">
    <source>
        <dbReference type="ARBA" id="ARBA00022576"/>
    </source>
</evidence>
<keyword evidence="5 11" id="KW-0663">Pyridoxal phosphate</keyword>
<dbReference type="InterPro" id="IPR000653">
    <property type="entry name" value="DegT/StrS_aminotransferase"/>
</dbReference>
<protein>
    <recommendedName>
        <fullName evidence="9">GDP-perosamine synthase</fullName>
        <ecNumber evidence="8">2.6.1.102</ecNumber>
    </recommendedName>
</protein>
<evidence type="ECO:0000256" key="5">
    <source>
        <dbReference type="ARBA" id="ARBA00022898"/>
    </source>
</evidence>
<evidence type="ECO:0000256" key="2">
    <source>
        <dbReference type="ARBA" id="ARBA00005125"/>
    </source>
</evidence>
<dbReference type="CDD" id="cd00616">
    <property type="entry name" value="AHBA_syn"/>
    <property type="match status" value="1"/>
</dbReference>
<evidence type="ECO:0000256" key="11">
    <source>
        <dbReference type="RuleBase" id="RU004508"/>
    </source>
</evidence>
<evidence type="ECO:0000256" key="9">
    <source>
        <dbReference type="ARBA" id="ARBA00074221"/>
    </source>
</evidence>
<dbReference type="CDD" id="cd02205">
    <property type="entry name" value="CBS_pair_SF"/>
    <property type="match status" value="1"/>
</dbReference>
<dbReference type="EC" id="2.6.1.102" evidence="8"/>
<gene>
    <name evidence="13" type="ORF">RSO01_35370</name>
</gene>
<comment type="catalytic activity">
    <reaction evidence="7">
        <text>GDP-alpha-D-perosamine + 2-oxoglutarate = GDP-4-dehydro-alpha-D-rhamnose + L-glutamate</text>
        <dbReference type="Rhea" id="RHEA:36779"/>
        <dbReference type="ChEBI" id="CHEBI:16810"/>
        <dbReference type="ChEBI" id="CHEBI:29985"/>
        <dbReference type="ChEBI" id="CHEBI:57964"/>
        <dbReference type="ChEBI" id="CHEBI:73996"/>
        <dbReference type="EC" id="2.6.1.102"/>
    </reaction>
</comment>
<dbReference type="Proteomes" id="UP000321058">
    <property type="component" value="Unassembled WGS sequence"/>
</dbReference>
<dbReference type="InterPro" id="IPR015421">
    <property type="entry name" value="PyrdxlP-dep_Trfase_major"/>
</dbReference>
<dbReference type="GO" id="GO:0102933">
    <property type="term" value="F:GDP-4-dehydro-6-deoxy-D-mannose-4-aminotransferase activity"/>
    <property type="evidence" value="ECO:0007669"/>
    <property type="project" value="UniProtKB-EC"/>
</dbReference>
<dbReference type="InterPro" id="IPR015424">
    <property type="entry name" value="PyrdxlP-dep_Trfase"/>
</dbReference>
<dbReference type="InterPro" id="IPR015422">
    <property type="entry name" value="PyrdxlP-dep_Trfase_small"/>
</dbReference>
<dbReference type="Gene3D" id="3.40.640.10">
    <property type="entry name" value="Type I PLP-dependent aspartate aminotransferase-like (Major domain)"/>
    <property type="match status" value="1"/>
</dbReference>
<name>A0A512NBN6_9HYPH</name>
<dbReference type="Gene3D" id="3.90.1150.10">
    <property type="entry name" value="Aspartate Aminotransferase, domain 1"/>
    <property type="match status" value="1"/>
</dbReference>
<keyword evidence="14" id="KW-1185">Reference proteome</keyword>
<evidence type="ECO:0000256" key="6">
    <source>
        <dbReference type="ARBA" id="ARBA00037999"/>
    </source>
</evidence>
<dbReference type="Gene3D" id="3.10.580.10">
    <property type="entry name" value="CBS-domain"/>
    <property type="match status" value="1"/>
</dbReference>
<evidence type="ECO:0000256" key="8">
    <source>
        <dbReference type="ARBA" id="ARBA00066317"/>
    </source>
</evidence>
<reference evidence="13 14" key="1">
    <citation type="submission" date="2019-07" db="EMBL/GenBank/DDBJ databases">
        <title>Whole genome shotgun sequence of Reyranella soli NBRC 108950.</title>
        <authorList>
            <person name="Hosoyama A."/>
            <person name="Uohara A."/>
            <person name="Ohji S."/>
            <person name="Ichikawa N."/>
        </authorList>
    </citation>
    <scope>NUCLEOTIDE SEQUENCE [LARGE SCALE GENOMIC DNA]</scope>
    <source>
        <strain evidence="13 14">NBRC 108950</strain>
    </source>
</reference>
<evidence type="ECO:0000313" key="14">
    <source>
        <dbReference type="Proteomes" id="UP000321058"/>
    </source>
</evidence>
<dbReference type="Pfam" id="PF01041">
    <property type="entry name" value="DegT_DnrJ_EryC1"/>
    <property type="match status" value="1"/>
</dbReference>
<comment type="cofactor">
    <cofactor evidence="1">
        <name>pyridoxal 5'-phosphate</name>
        <dbReference type="ChEBI" id="CHEBI:597326"/>
    </cofactor>
</comment>
<keyword evidence="4 13" id="KW-0808">Transferase</keyword>
<dbReference type="GO" id="GO:0030170">
    <property type="term" value="F:pyridoxal phosphate binding"/>
    <property type="evidence" value="ECO:0007669"/>
    <property type="project" value="TreeGrafter"/>
</dbReference>
<dbReference type="SMART" id="SM00116">
    <property type="entry name" value="CBS"/>
    <property type="match status" value="1"/>
</dbReference>
<comment type="caution">
    <text evidence="13">The sequence shown here is derived from an EMBL/GenBank/DDBJ whole genome shotgun (WGS) entry which is preliminary data.</text>
</comment>
<dbReference type="SUPFAM" id="SSF53383">
    <property type="entry name" value="PLP-dependent transferases"/>
    <property type="match status" value="1"/>
</dbReference>
<dbReference type="Pfam" id="PF00571">
    <property type="entry name" value="CBS"/>
    <property type="match status" value="1"/>
</dbReference>
<evidence type="ECO:0000313" key="13">
    <source>
        <dbReference type="EMBL" id="GEP56371.1"/>
    </source>
</evidence>
<dbReference type="PANTHER" id="PTHR30244">
    <property type="entry name" value="TRANSAMINASE"/>
    <property type="match status" value="1"/>
</dbReference>